<name>A0A4R6MVW1_9BURK</name>
<dbReference type="AlphaFoldDB" id="A0A4R6MVW1"/>
<proteinExistence type="predicted"/>
<reference evidence="2 3" key="1">
    <citation type="submission" date="2019-03" db="EMBL/GenBank/DDBJ databases">
        <title>Genomic Encyclopedia of Type Strains, Phase IV (KMG-IV): sequencing the most valuable type-strain genomes for metagenomic binning, comparative biology and taxonomic classification.</title>
        <authorList>
            <person name="Goeker M."/>
        </authorList>
    </citation>
    <scope>NUCLEOTIDE SEQUENCE [LARGE SCALE GENOMIC DNA]</scope>
    <source>
        <strain evidence="2 3">DSM 25082</strain>
    </source>
</reference>
<keyword evidence="1" id="KW-0732">Signal</keyword>
<feature type="chain" id="PRO_5020282079" description="Phosphate ABC transporter substrate-binding protein" evidence="1">
    <location>
        <begin position="27"/>
        <end position="145"/>
    </location>
</feature>
<dbReference type="SUPFAM" id="SSF53850">
    <property type="entry name" value="Periplasmic binding protein-like II"/>
    <property type="match status" value="1"/>
</dbReference>
<evidence type="ECO:0000313" key="2">
    <source>
        <dbReference type="EMBL" id="TDP06611.1"/>
    </source>
</evidence>
<evidence type="ECO:0000313" key="3">
    <source>
        <dbReference type="Proteomes" id="UP000295357"/>
    </source>
</evidence>
<protein>
    <recommendedName>
        <fullName evidence="4">Phosphate ABC transporter substrate-binding protein</fullName>
    </recommendedName>
</protein>
<accession>A0A4R6MVW1</accession>
<feature type="signal peptide" evidence="1">
    <location>
        <begin position="1"/>
        <end position="26"/>
    </location>
</feature>
<dbReference type="EMBL" id="SNXE01000008">
    <property type="protein sequence ID" value="TDP06611.1"/>
    <property type="molecule type" value="Genomic_DNA"/>
</dbReference>
<dbReference type="Gene3D" id="3.40.190.10">
    <property type="entry name" value="Periplasmic binding protein-like II"/>
    <property type="match status" value="1"/>
</dbReference>
<dbReference type="OrthoDB" id="5368589at2"/>
<sequence length="145" mass="15065">MNNVKTSTRGLLAALALLGLHTGATAAEWVLVASAKSSMRSLDMATAESLYMGKTSDLPGIGAVAIHDLPEGNAVRDAFYQETSNKNASAMKAYWSRMIFTGKGQPPKVVDSSAALKKALAANPAAIGYLEKSAVDASVKVLLAP</sequence>
<comment type="caution">
    <text evidence="2">The sequence shown here is derived from an EMBL/GenBank/DDBJ whole genome shotgun (WGS) entry which is preliminary data.</text>
</comment>
<organism evidence="2 3">
    <name type="scientific">Roseateles asaccharophilus</name>
    <dbReference type="NCBI Taxonomy" id="582607"/>
    <lineage>
        <taxon>Bacteria</taxon>
        <taxon>Pseudomonadati</taxon>
        <taxon>Pseudomonadota</taxon>
        <taxon>Betaproteobacteria</taxon>
        <taxon>Burkholderiales</taxon>
        <taxon>Sphaerotilaceae</taxon>
        <taxon>Roseateles</taxon>
    </lineage>
</organism>
<dbReference type="RefSeq" id="WP_133604730.1">
    <property type="nucleotide sequence ID" value="NZ_JAUFPJ010000009.1"/>
</dbReference>
<evidence type="ECO:0008006" key="4">
    <source>
        <dbReference type="Google" id="ProtNLM"/>
    </source>
</evidence>
<gene>
    <name evidence="2" type="ORF">DFR39_10879</name>
</gene>
<evidence type="ECO:0000256" key="1">
    <source>
        <dbReference type="SAM" id="SignalP"/>
    </source>
</evidence>
<keyword evidence="3" id="KW-1185">Reference proteome</keyword>
<dbReference type="Proteomes" id="UP000295357">
    <property type="component" value="Unassembled WGS sequence"/>
</dbReference>